<name>A0A8T0UCA5_PANVG</name>
<feature type="transmembrane region" description="Helical" evidence="1">
    <location>
        <begin position="21"/>
        <end position="44"/>
    </location>
</feature>
<evidence type="ECO:0000313" key="2">
    <source>
        <dbReference type="EMBL" id="KAG2620330.1"/>
    </source>
</evidence>
<keyword evidence="1" id="KW-1133">Transmembrane helix</keyword>
<keyword evidence="1" id="KW-0472">Membrane</keyword>
<dbReference type="AlphaFoldDB" id="A0A8T0UCA5"/>
<accession>A0A8T0UCA5</accession>
<dbReference type="EMBL" id="CM029042">
    <property type="protein sequence ID" value="KAG2620330.1"/>
    <property type="molecule type" value="Genomic_DNA"/>
</dbReference>
<reference evidence="2 3" key="1">
    <citation type="submission" date="2020-05" db="EMBL/GenBank/DDBJ databases">
        <title>WGS assembly of Panicum virgatum.</title>
        <authorList>
            <person name="Lovell J.T."/>
            <person name="Jenkins J."/>
            <person name="Shu S."/>
            <person name="Juenger T.E."/>
            <person name="Schmutz J."/>
        </authorList>
    </citation>
    <scope>NUCLEOTIDE SEQUENCE [LARGE SCALE GENOMIC DNA]</scope>
    <source>
        <strain evidence="3">cv. AP13</strain>
    </source>
</reference>
<proteinExistence type="predicted"/>
<comment type="caution">
    <text evidence="2">The sequence shown here is derived from an EMBL/GenBank/DDBJ whole genome shotgun (WGS) entry which is preliminary data.</text>
</comment>
<gene>
    <name evidence="2" type="ORF">PVAP13_3NG172033</name>
</gene>
<evidence type="ECO:0000256" key="1">
    <source>
        <dbReference type="SAM" id="Phobius"/>
    </source>
</evidence>
<evidence type="ECO:0000313" key="3">
    <source>
        <dbReference type="Proteomes" id="UP000823388"/>
    </source>
</evidence>
<sequence length="128" mass="14621">MLMHARTFLVRRRKFTYFEEWYWSKNHTLILYISVSFAYATVLLQTSNDLSLPIPSDVANHGCSRGSSGDSCVKKTCAKIPRIKIGTLDLWTALPTSILFVPLLQSPSDRQGHKVMTEYITLWPKNAE</sequence>
<keyword evidence="3" id="KW-1185">Reference proteome</keyword>
<protein>
    <submittedName>
        <fullName evidence="2">Uncharacterized protein</fullName>
    </submittedName>
</protein>
<keyword evidence="1" id="KW-0812">Transmembrane</keyword>
<organism evidence="2 3">
    <name type="scientific">Panicum virgatum</name>
    <name type="common">Blackwell switchgrass</name>
    <dbReference type="NCBI Taxonomy" id="38727"/>
    <lineage>
        <taxon>Eukaryota</taxon>
        <taxon>Viridiplantae</taxon>
        <taxon>Streptophyta</taxon>
        <taxon>Embryophyta</taxon>
        <taxon>Tracheophyta</taxon>
        <taxon>Spermatophyta</taxon>
        <taxon>Magnoliopsida</taxon>
        <taxon>Liliopsida</taxon>
        <taxon>Poales</taxon>
        <taxon>Poaceae</taxon>
        <taxon>PACMAD clade</taxon>
        <taxon>Panicoideae</taxon>
        <taxon>Panicodae</taxon>
        <taxon>Paniceae</taxon>
        <taxon>Panicinae</taxon>
        <taxon>Panicum</taxon>
        <taxon>Panicum sect. Hiantes</taxon>
    </lineage>
</organism>
<dbReference type="Proteomes" id="UP000823388">
    <property type="component" value="Chromosome 3N"/>
</dbReference>